<evidence type="ECO:0000256" key="1">
    <source>
        <dbReference type="ARBA" id="ARBA00000548"/>
    </source>
</evidence>
<dbReference type="GO" id="GO:0004556">
    <property type="term" value="F:alpha-amylase activity"/>
    <property type="evidence" value="ECO:0007669"/>
    <property type="project" value="UniProtKB-EC"/>
</dbReference>
<dbReference type="InterPro" id="IPR017853">
    <property type="entry name" value="GH"/>
</dbReference>
<dbReference type="AlphaFoldDB" id="A0A7S1T2P7"/>
<evidence type="ECO:0000256" key="3">
    <source>
        <dbReference type="ARBA" id="ARBA00012595"/>
    </source>
</evidence>
<dbReference type="InterPro" id="IPR006047">
    <property type="entry name" value="GH13_cat_dom"/>
</dbReference>
<feature type="region of interest" description="Disordered" evidence="7">
    <location>
        <begin position="152"/>
        <end position="172"/>
    </location>
</feature>
<evidence type="ECO:0000256" key="2">
    <source>
        <dbReference type="ARBA" id="ARBA00008061"/>
    </source>
</evidence>
<feature type="compositionally biased region" description="Polar residues" evidence="7">
    <location>
        <begin position="9"/>
        <end position="21"/>
    </location>
</feature>
<reference evidence="10" key="1">
    <citation type="submission" date="2021-01" db="EMBL/GenBank/DDBJ databases">
        <authorList>
            <person name="Corre E."/>
            <person name="Pelletier E."/>
            <person name="Niang G."/>
            <person name="Scheremetjew M."/>
            <person name="Finn R."/>
            <person name="Kale V."/>
            <person name="Holt S."/>
            <person name="Cochrane G."/>
            <person name="Meng A."/>
            <person name="Brown T."/>
            <person name="Cohen L."/>
        </authorList>
    </citation>
    <scope>NUCLEOTIDE SEQUENCE</scope>
    <source>
        <strain evidence="10">PLY429</strain>
    </source>
</reference>
<dbReference type="PANTHER" id="PTHR43447">
    <property type="entry name" value="ALPHA-AMYLASE"/>
    <property type="match status" value="1"/>
</dbReference>
<evidence type="ECO:0000256" key="7">
    <source>
        <dbReference type="SAM" id="MobiDB-lite"/>
    </source>
</evidence>
<dbReference type="SMART" id="SM00642">
    <property type="entry name" value="Aamy"/>
    <property type="match status" value="1"/>
</dbReference>
<dbReference type="Pfam" id="PF07821">
    <property type="entry name" value="Alpha-amyl_C2"/>
    <property type="match status" value="1"/>
</dbReference>
<evidence type="ECO:0000259" key="9">
    <source>
        <dbReference type="SMART" id="SM00810"/>
    </source>
</evidence>
<proteinExistence type="inferred from homology"/>
<comment type="catalytic activity">
    <reaction evidence="1">
        <text>Endohydrolysis of (1-&gt;4)-alpha-D-glucosidic linkages in polysaccharides containing three or more (1-&gt;4)-alpha-linked D-glucose units.</text>
        <dbReference type="EC" id="3.2.1.1"/>
    </reaction>
</comment>
<dbReference type="SUPFAM" id="SSF51445">
    <property type="entry name" value="(Trans)glycosidases"/>
    <property type="match status" value="1"/>
</dbReference>
<dbReference type="SUPFAM" id="SSF51011">
    <property type="entry name" value="Glycosyl hydrolase domain"/>
    <property type="match status" value="1"/>
</dbReference>
<dbReference type="InterPro" id="IPR012850">
    <property type="entry name" value="A-amylase_bs_C"/>
</dbReference>
<feature type="domain" description="Alpha-amylase C-terminal beta-sheet" evidence="9">
    <location>
        <begin position="507"/>
        <end position="574"/>
    </location>
</feature>
<dbReference type="EC" id="3.2.1.1" evidence="3"/>
<dbReference type="GO" id="GO:0005975">
    <property type="term" value="P:carbohydrate metabolic process"/>
    <property type="evidence" value="ECO:0007669"/>
    <property type="project" value="InterPro"/>
</dbReference>
<evidence type="ECO:0000256" key="6">
    <source>
        <dbReference type="ARBA" id="ARBA00030238"/>
    </source>
</evidence>
<feature type="domain" description="Glycosyl hydrolase family 13 catalytic" evidence="8">
    <location>
        <begin position="176"/>
        <end position="518"/>
    </location>
</feature>
<keyword evidence="4" id="KW-0378">Hydrolase</keyword>
<comment type="similarity">
    <text evidence="2">Belongs to the glycosyl hydrolase 13 family.</text>
</comment>
<dbReference type="Pfam" id="PF00128">
    <property type="entry name" value="Alpha-amylase"/>
    <property type="match status" value="1"/>
</dbReference>
<evidence type="ECO:0000313" key="10">
    <source>
        <dbReference type="EMBL" id="CAD9216610.1"/>
    </source>
</evidence>
<dbReference type="Gene3D" id="3.20.20.80">
    <property type="entry name" value="Glycosidases"/>
    <property type="match status" value="1"/>
</dbReference>
<feature type="compositionally biased region" description="Polar residues" evidence="7">
    <location>
        <begin position="36"/>
        <end position="45"/>
    </location>
</feature>
<accession>A0A7S1T2P7</accession>
<dbReference type="EMBL" id="HBGG01036188">
    <property type="protein sequence ID" value="CAD9216610.1"/>
    <property type="molecule type" value="Transcribed_RNA"/>
</dbReference>
<gene>
    <name evidence="10" type="ORF">TCHU04912_LOCUS18857</name>
</gene>
<dbReference type="Gene3D" id="2.60.40.1180">
    <property type="entry name" value="Golgi alpha-mannosidase II"/>
    <property type="match status" value="1"/>
</dbReference>
<name>A0A7S1T2P7_9CHLO</name>
<protein>
    <recommendedName>
        <fullName evidence="3">alpha-amylase</fullName>
        <ecNumber evidence="3">3.2.1.1</ecNumber>
    </recommendedName>
    <alternativeName>
        <fullName evidence="6">1,4-alpha-D-glucan glucanohydrolase</fullName>
    </alternativeName>
</protein>
<evidence type="ECO:0000259" key="8">
    <source>
        <dbReference type="SMART" id="SM00642"/>
    </source>
</evidence>
<dbReference type="GO" id="GO:0005509">
    <property type="term" value="F:calcium ion binding"/>
    <property type="evidence" value="ECO:0007669"/>
    <property type="project" value="InterPro"/>
</dbReference>
<dbReference type="SMART" id="SM00810">
    <property type="entry name" value="Alpha-amyl_C2"/>
    <property type="match status" value="1"/>
</dbReference>
<feature type="region of interest" description="Disordered" evidence="7">
    <location>
        <begin position="1"/>
        <end position="63"/>
    </location>
</feature>
<dbReference type="InterPro" id="IPR013780">
    <property type="entry name" value="Glyco_hydro_b"/>
</dbReference>
<keyword evidence="5" id="KW-0326">Glycosidase</keyword>
<evidence type="ECO:0000256" key="5">
    <source>
        <dbReference type="ARBA" id="ARBA00023295"/>
    </source>
</evidence>
<evidence type="ECO:0000256" key="4">
    <source>
        <dbReference type="ARBA" id="ARBA00022801"/>
    </source>
</evidence>
<sequence length="588" mass="64952">MAVVPGPLPQNSRSSLPTSHRPTLRSGVRCSATEPRWNSQHQDQGQHPLPGSPQRGLLGSVGLPSFLNGGARRPQQQLNLVSHKLIAENVSELANLAKVQAETSRAAEATMPKISVAMAALQAELAKHRDAAASSELGKPMAVPLRVPVFDIPDPSGTSRRRPGAAGVGPDGTGEEILLQGFNWESHKHDWYAVLSGQAADIAEAGFTLVWMPPPTDSVSPEGYLPRDLYSLNSNYGSLDSLRSCIKALQGHGIKVLGDAVLNHRCAHFQDSNGVWNKFGGKMDWDARAIVSDDPHFHGKGHVSTGDAFHAAPNIDHSQEFVRADISEWLQWLRQDIGFDGWRLDYVRGFHGRFVGEYMESSAPFFAVGEYWDSLAYDSAGVPEHNQNGHRQRIVNWINAAGGKATAFDVTTKGILHAVFQRNEYWRLRDHDGKPPGVMGWWPSRATTFLENHDTGSTQGHWRFPENGLEQGYAYILTHPGTPTVFYDHFFQDGLQGTLKELMALRKRNRLSSRSSIHIHHADKDVYAAEVDERLVLKLGPGDWSPNHNLKAASAAKGKWVRVAQGRDWCAWEAESPPSLTTPHHHHK</sequence>
<organism evidence="10">
    <name type="scientific">Tetraselmis chuii</name>
    <dbReference type="NCBI Taxonomy" id="63592"/>
    <lineage>
        <taxon>Eukaryota</taxon>
        <taxon>Viridiplantae</taxon>
        <taxon>Chlorophyta</taxon>
        <taxon>core chlorophytes</taxon>
        <taxon>Chlorodendrophyceae</taxon>
        <taxon>Chlorodendrales</taxon>
        <taxon>Chlorodendraceae</taxon>
        <taxon>Tetraselmis</taxon>
    </lineage>
</organism>
<dbReference type="CDD" id="cd11314">
    <property type="entry name" value="AmyAc_arch_bac_plant_AmyA"/>
    <property type="match status" value="1"/>
</dbReference>